<feature type="region of interest" description="Disordered" evidence="7">
    <location>
        <begin position="28"/>
        <end position="83"/>
    </location>
</feature>
<dbReference type="GO" id="GO:0043565">
    <property type="term" value="F:sequence-specific DNA binding"/>
    <property type="evidence" value="ECO:0007669"/>
    <property type="project" value="TreeGrafter"/>
</dbReference>
<keyword evidence="2" id="KW-0862">Zinc</keyword>
<protein>
    <submittedName>
        <fullName evidence="9">Gypsy retrotransposon integrase-like protein 1</fullName>
    </submittedName>
</protein>
<sequence length="663" mass="73706">MSCSYDEPDRRMTAVEYIQSLERKVEELEGLLDGDSTRGADDASSPPTPLNNRSERLRRPSLDTPTSSGTSQPSAQVSFAPLPSALGSSITSNANVAQSGQSSPSDSDDDFLVETMVGAGEYDSPHASSFERYRGSFAGLSLLERVQNLCIHASANRKNPNVETVQDEFIHAFDFASPDNESSIPWDAFAMLPSRANFDRAIDIVVDQACCNMQFLDRPALESIAQQVYAETEKDTKHYSRKPLALLYAVLALARRFEPTSSSDATATSSTRGLRFFRASRAMLDPADCHDLVSLQALLCMILYTQVSSMMSTCYSYICMAVAASLQMGLFTEVASKELPESERLYRRQLFSVLNMMDTYVTTTLGLPRTLRDVKSDHLMPSPTKPQSMKDPMTGTYVHAELIQILASAVESNHPVTRPISQKNGFYGVEYSKIVTIEDQLEAWFNGLQDPADAVAPEGTMLVRSQLLLRLAYAHVQMVLYRPFLHHALKNMRSNNHVSLKAYACGSSCIKAAMQVVWLAETLESYNIFNEAHWFTTLIVSFTAACLELFVMSNEGDPTLPETEDAVRRIKGLCLRHSSQNPSMARCYRFLEASSVSLQPSDPTPEIEKHNPFDAWSREISSTFSEAYRLPDDVGLEAQQLQGEDLVQALNLPQLRSFINNRI</sequence>
<comment type="subcellular location">
    <subcellularLocation>
        <location evidence="1">Nucleus</location>
    </subcellularLocation>
</comment>
<reference evidence="9" key="1">
    <citation type="submission" date="2023-04" db="EMBL/GenBank/DDBJ databases">
        <title>Black Yeasts Isolated from many extreme environments.</title>
        <authorList>
            <person name="Coleine C."/>
            <person name="Stajich J.E."/>
            <person name="Selbmann L."/>
        </authorList>
    </citation>
    <scope>NUCLEOTIDE SEQUENCE</scope>
    <source>
        <strain evidence="9">CCFEE 5312</strain>
    </source>
</reference>
<dbReference type="InterPro" id="IPR051711">
    <property type="entry name" value="Stress_Response_Reg"/>
</dbReference>
<keyword evidence="10" id="KW-1185">Reference proteome</keyword>
<evidence type="ECO:0000256" key="3">
    <source>
        <dbReference type="ARBA" id="ARBA00023015"/>
    </source>
</evidence>
<dbReference type="GO" id="GO:0045944">
    <property type="term" value="P:positive regulation of transcription by RNA polymerase II"/>
    <property type="evidence" value="ECO:0007669"/>
    <property type="project" value="TreeGrafter"/>
</dbReference>
<dbReference type="PANTHER" id="PTHR47540">
    <property type="entry name" value="THIAMINE REPRESSIBLE GENES REGULATORY PROTEIN THI5"/>
    <property type="match status" value="1"/>
</dbReference>
<accession>A0AAJ0DQF4</accession>
<dbReference type="Pfam" id="PF04082">
    <property type="entry name" value="Fungal_trans"/>
    <property type="match status" value="1"/>
</dbReference>
<dbReference type="AlphaFoldDB" id="A0AAJ0DQF4"/>
<feature type="compositionally biased region" description="Polar residues" evidence="7">
    <location>
        <begin position="63"/>
        <end position="77"/>
    </location>
</feature>
<dbReference type="CDD" id="cd12148">
    <property type="entry name" value="fungal_TF_MHR"/>
    <property type="match status" value="1"/>
</dbReference>
<organism evidence="9 10">
    <name type="scientific">Extremus antarcticus</name>
    <dbReference type="NCBI Taxonomy" id="702011"/>
    <lineage>
        <taxon>Eukaryota</taxon>
        <taxon>Fungi</taxon>
        <taxon>Dikarya</taxon>
        <taxon>Ascomycota</taxon>
        <taxon>Pezizomycotina</taxon>
        <taxon>Dothideomycetes</taxon>
        <taxon>Dothideomycetidae</taxon>
        <taxon>Mycosphaerellales</taxon>
        <taxon>Extremaceae</taxon>
        <taxon>Extremus</taxon>
    </lineage>
</organism>
<gene>
    <name evidence="9" type="primary">GIN1_2</name>
    <name evidence="9" type="ORF">LTR09_004350</name>
</gene>
<dbReference type="GO" id="GO:0005634">
    <property type="term" value="C:nucleus"/>
    <property type="evidence" value="ECO:0007669"/>
    <property type="project" value="UniProtKB-SubCell"/>
</dbReference>
<dbReference type="GO" id="GO:0006351">
    <property type="term" value="P:DNA-templated transcription"/>
    <property type="evidence" value="ECO:0007669"/>
    <property type="project" value="InterPro"/>
</dbReference>
<dbReference type="GO" id="GO:0008270">
    <property type="term" value="F:zinc ion binding"/>
    <property type="evidence" value="ECO:0007669"/>
    <property type="project" value="InterPro"/>
</dbReference>
<comment type="caution">
    <text evidence="9">The sequence shown here is derived from an EMBL/GenBank/DDBJ whole genome shotgun (WGS) entry which is preliminary data.</text>
</comment>
<keyword evidence="6" id="KW-0539">Nucleus</keyword>
<evidence type="ECO:0000256" key="7">
    <source>
        <dbReference type="SAM" id="MobiDB-lite"/>
    </source>
</evidence>
<dbReference type="Proteomes" id="UP001271007">
    <property type="component" value="Unassembled WGS sequence"/>
</dbReference>
<evidence type="ECO:0000256" key="2">
    <source>
        <dbReference type="ARBA" id="ARBA00022833"/>
    </source>
</evidence>
<evidence type="ECO:0000313" key="10">
    <source>
        <dbReference type="Proteomes" id="UP001271007"/>
    </source>
</evidence>
<name>A0AAJ0DQF4_9PEZI</name>
<dbReference type="PANTHER" id="PTHR47540:SF1">
    <property type="entry name" value="ACTIVATOR OF STRESS GENES 1-RELATED"/>
    <property type="match status" value="1"/>
</dbReference>
<evidence type="ECO:0000313" key="9">
    <source>
        <dbReference type="EMBL" id="KAK3054621.1"/>
    </source>
</evidence>
<proteinExistence type="predicted"/>
<evidence type="ECO:0000256" key="4">
    <source>
        <dbReference type="ARBA" id="ARBA00023125"/>
    </source>
</evidence>
<feature type="domain" description="Xylanolytic transcriptional activator regulatory" evidence="8">
    <location>
        <begin position="314"/>
        <end position="387"/>
    </location>
</feature>
<keyword evidence="4" id="KW-0238">DNA-binding</keyword>
<evidence type="ECO:0000256" key="5">
    <source>
        <dbReference type="ARBA" id="ARBA00023163"/>
    </source>
</evidence>
<dbReference type="SMART" id="SM00906">
    <property type="entry name" value="Fungal_trans"/>
    <property type="match status" value="1"/>
</dbReference>
<dbReference type="InterPro" id="IPR007219">
    <property type="entry name" value="XnlR_reg_dom"/>
</dbReference>
<evidence type="ECO:0000259" key="8">
    <source>
        <dbReference type="SMART" id="SM00906"/>
    </source>
</evidence>
<evidence type="ECO:0000256" key="6">
    <source>
        <dbReference type="ARBA" id="ARBA00023242"/>
    </source>
</evidence>
<dbReference type="EMBL" id="JAWDJX010000011">
    <property type="protein sequence ID" value="KAK3054621.1"/>
    <property type="molecule type" value="Genomic_DNA"/>
</dbReference>
<keyword evidence="5" id="KW-0804">Transcription</keyword>
<evidence type="ECO:0000256" key="1">
    <source>
        <dbReference type="ARBA" id="ARBA00004123"/>
    </source>
</evidence>
<keyword evidence="3" id="KW-0805">Transcription regulation</keyword>